<gene>
    <name evidence="1" type="primary">orf181</name>
</gene>
<evidence type="ECO:0000313" key="1">
    <source>
        <dbReference type="EMBL" id="ADW79183.1"/>
    </source>
</evidence>
<organism evidence="1">
    <name type="scientific">Cyanophora paradoxa</name>
    <dbReference type="NCBI Taxonomy" id="2762"/>
    <lineage>
        <taxon>Eukaryota</taxon>
        <taxon>Glaucocystophyceae</taxon>
        <taxon>Cyanophorales</taxon>
        <taxon>Cyanophoraceae</taxon>
        <taxon>Cyanophora</taxon>
    </lineage>
</organism>
<protein>
    <submittedName>
        <fullName evidence="1">Uncharacterized protein orf181</fullName>
    </submittedName>
</protein>
<geneLocation type="mitochondrion" evidence="1"/>
<keyword evidence="1" id="KW-0496">Mitochondrion</keyword>
<dbReference type="RefSeq" id="YP_006280829.1">
    <property type="nucleotide sequence ID" value="NC_017836.1"/>
</dbReference>
<proteinExistence type="predicted"/>
<dbReference type="EMBL" id="HQ849544">
    <property type="protein sequence ID" value="ADW79183.1"/>
    <property type="molecule type" value="Genomic_DNA"/>
</dbReference>
<sequence>MLVNKKKNFYNSKKLFKNKYIIFLNNLNTGLNNQKNFIYKYSSITDLIMTEKFKPFNLKKNSFKLNTSKNTKMKIQFSKKTCFLKNTFVGVNQYITFANYNDLKYYLQKNQILVKNTILKNNLRYIYLNEFYLDNIINKTNQQILINLLCFHTIYLIQILNFNTYSFFHFITILNKNKINN</sequence>
<dbReference type="GeneID" id="12486770"/>
<reference evidence="1" key="1">
    <citation type="journal article" date="2012" name="Science">
        <title>Cyanophora paradoxa genome elucidates origin of photosynthesis in algae and plants.</title>
        <authorList>
            <person name="Price D.C."/>
            <person name="Chan C.X."/>
            <person name="Yoon H.S."/>
            <person name="Yang E.C."/>
            <person name="Qiu H."/>
            <person name="Weber A.P."/>
            <person name="Schwacke R."/>
            <person name="Gross J."/>
            <person name="Blouin N.A."/>
            <person name="Lane C."/>
            <person name="Reyes-Prieto A."/>
            <person name="Durnford D.G."/>
            <person name="Neilson J.A."/>
            <person name="Lang B.F."/>
            <person name="Burger G."/>
            <person name="Steiner J.M."/>
            <person name="Loffelhardt W."/>
            <person name="Meuser J.E."/>
            <person name="Posewitz M.C."/>
            <person name="Ball S."/>
            <person name="Arias M.C."/>
            <person name="Henrissat B."/>
            <person name="Coutinho P.M."/>
            <person name="Rensing S.A."/>
            <person name="Symeonidi A."/>
            <person name="Doddapaneni H."/>
            <person name="Green B.R."/>
            <person name="Rajah V.D."/>
            <person name="Boore J."/>
            <person name="Bhattacharya D."/>
        </authorList>
    </citation>
    <scope>NUCLEOTIDE SEQUENCE</scope>
    <source>
        <strain evidence="1">CCMP 329</strain>
    </source>
</reference>
<name>E9P1D1_CYAPA</name>
<dbReference type="AlphaFoldDB" id="E9P1D1"/>
<accession>E9P1D1</accession>